<dbReference type="InterPro" id="IPR036388">
    <property type="entry name" value="WH-like_DNA-bd_sf"/>
</dbReference>
<feature type="coiled-coil region" evidence="4">
    <location>
        <begin position="119"/>
        <end position="146"/>
    </location>
</feature>
<dbReference type="GO" id="GO:0003700">
    <property type="term" value="F:DNA-binding transcription factor activity"/>
    <property type="evidence" value="ECO:0007669"/>
    <property type="project" value="InterPro"/>
</dbReference>
<proteinExistence type="predicted"/>
<evidence type="ECO:0000256" key="3">
    <source>
        <dbReference type="ARBA" id="ARBA00023163"/>
    </source>
</evidence>
<feature type="domain" description="HTH marR-type" evidence="5">
    <location>
        <begin position="8"/>
        <end position="138"/>
    </location>
</feature>
<dbReference type="Gene3D" id="1.10.10.10">
    <property type="entry name" value="Winged helix-like DNA-binding domain superfamily/Winged helix DNA-binding domain"/>
    <property type="match status" value="1"/>
</dbReference>
<dbReference type="InterPro" id="IPR036390">
    <property type="entry name" value="WH_DNA-bd_sf"/>
</dbReference>
<dbReference type="SUPFAM" id="SSF46785">
    <property type="entry name" value="Winged helix' DNA-binding domain"/>
    <property type="match status" value="1"/>
</dbReference>
<evidence type="ECO:0000256" key="1">
    <source>
        <dbReference type="ARBA" id="ARBA00023015"/>
    </source>
</evidence>
<dbReference type="RefSeq" id="WP_188396749.1">
    <property type="nucleotide sequence ID" value="NZ_BMCG01000005.1"/>
</dbReference>
<protein>
    <submittedName>
        <fullName evidence="6">MarR family transcriptional regulator</fullName>
    </submittedName>
</protein>
<keyword evidence="3" id="KW-0804">Transcription</keyword>
<keyword evidence="7" id="KW-1185">Reference proteome</keyword>
<keyword evidence="2" id="KW-0238">DNA-binding</keyword>
<dbReference type="Proteomes" id="UP000620266">
    <property type="component" value="Unassembled WGS sequence"/>
</dbReference>
<reference evidence="6" key="1">
    <citation type="journal article" date="2014" name="Int. J. Syst. Evol. Microbiol.">
        <title>Complete genome sequence of Corynebacterium casei LMG S-19264T (=DSM 44701T), isolated from a smear-ripened cheese.</title>
        <authorList>
            <consortium name="US DOE Joint Genome Institute (JGI-PGF)"/>
            <person name="Walter F."/>
            <person name="Albersmeier A."/>
            <person name="Kalinowski J."/>
            <person name="Ruckert C."/>
        </authorList>
    </citation>
    <scope>NUCLEOTIDE SEQUENCE</scope>
    <source>
        <strain evidence="6">CCM 7086</strain>
    </source>
</reference>
<sequence>MRERYLRSIRLLAECYQAFERLAHGNLRRRTGLTPAQFDIVATLGNTAGMTFKELGEKTLITKGTLTGVVDRLEERKLVTRVTQREDRRCTIVRLTESGEREFERIFAPHVAYCKQPFLEYGEQDFEALERQLTKLRNHLQQEDRLSCNGNETDQIG</sequence>
<organism evidence="6 7">
    <name type="scientific">Oxalicibacterium flavum</name>
    <dbReference type="NCBI Taxonomy" id="179467"/>
    <lineage>
        <taxon>Bacteria</taxon>
        <taxon>Pseudomonadati</taxon>
        <taxon>Pseudomonadota</taxon>
        <taxon>Betaproteobacteria</taxon>
        <taxon>Burkholderiales</taxon>
        <taxon>Oxalobacteraceae</taxon>
        <taxon>Oxalicibacterium</taxon>
    </lineage>
</organism>
<gene>
    <name evidence="6" type="ORF">GCM10007205_25510</name>
</gene>
<dbReference type="GO" id="GO:0003677">
    <property type="term" value="F:DNA binding"/>
    <property type="evidence" value="ECO:0007669"/>
    <property type="project" value="UniProtKB-KW"/>
</dbReference>
<keyword evidence="1" id="KW-0805">Transcription regulation</keyword>
<dbReference type="SMART" id="SM00347">
    <property type="entry name" value="HTH_MARR"/>
    <property type="match status" value="1"/>
</dbReference>
<evidence type="ECO:0000313" key="6">
    <source>
        <dbReference type="EMBL" id="GGC15465.1"/>
    </source>
</evidence>
<evidence type="ECO:0000256" key="2">
    <source>
        <dbReference type="ARBA" id="ARBA00023125"/>
    </source>
</evidence>
<dbReference type="InterPro" id="IPR000835">
    <property type="entry name" value="HTH_MarR-typ"/>
</dbReference>
<evidence type="ECO:0000256" key="4">
    <source>
        <dbReference type="SAM" id="Coils"/>
    </source>
</evidence>
<dbReference type="PROSITE" id="PS50995">
    <property type="entry name" value="HTH_MARR_2"/>
    <property type="match status" value="1"/>
</dbReference>
<dbReference type="PANTHER" id="PTHR42756:SF1">
    <property type="entry name" value="TRANSCRIPTIONAL REPRESSOR OF EMRAB OPERON"/>
    <property type="match status" value="1"/>
</dbReference>
<accession>A0A8J2XYN3</accession>
<comment type="caution">
    <text evidence="6">The sequence shown here is derived from an EMBL/GenBank/DDBJ whole genome shotgun (WGS) entry which is preliminary data.</text>
</comment>
<dbReference type="Pfam" id="PF12802">
    <property type="entry name" value="MarR_2"/>
    <property type="match status" value="1"/>
</dbReference>
<keyword evidence="4" id="KW-0175">Coiled coil</keyword>
<reference evidence="6" key="2">
    <citation type="submission" date="2020-09" db="EMBL/GenBank/DDBJ databases">
        <authorList>
            <person name="Sun Q."/>
            <person name="Sedlacek I."/>
        </authorList>
    </citation>
    <scope>NUCLEOTIDE SEQUENCE</scope>
    <source>
        <strain evidence="6">CCM 7086</strain>
    </source>
</reference>
<dbReference type="PANTHER" id="PTHR42756">
    <property type="entry name" value="TRANSCRIPTIONAL REGULATOR, MARR"/>
    <property type="match status" value="1"/>
</dbReference>
<dbReference type="PRINTS" id="PR00598">
    <property type="entry name" value="HTHMARR"/>
</dbReference>
<dbReference type="AlphaFoldDB" id="A0A8J2XYN3"/>
<evidence type="ECO:0000313" key="7">
    <source>
        <dbReference type="Proteomes" id="UP000620266"/>
    </source>
</evidence>
<dbReference type="EMBL" id="BMCG01000005">
    <property type="protein sequence ID" value="GGC15465.1"/>
    <property type="molecule type" value="Genomic_DNA"/>
</dbReference>
<evidence type="ECO:0000259" key="5">
    <source>
        <dbReference type="PROSITE" id="PS50995"/>
    </source>
</evidence>
<name>A0A8J2XYN3_9BURK</name>